<feature type="transmembrane region" description="Helical" evidence="1">
    <location>
        <begin position="213"/>
        <end position="231"/>
    </location>
</feature>
<dbReference type="STRING" id="1122155.SAMN02745158_02158"/>
<feature type="transmembrane region" description="Helical" evidence="1">
    <location>
        <begin position="55"/>
        <end position="77"/>
    </location>
</feature>
<feature type="transmembrane region" description="Helical" evidence="1">
    <location>
        <begin position="83"/>
        <end position="103"/>
    </location>
</feature>
<feature type="transmembrane region" description="Helical" evidence="1">
    <location>
        <begin position="190"/>
        <end position="207"/>
    </location>
</feature>
<sequence>MGNDKIKLPELSVDPIKKKESLYKIQEAAAQKRLVYCPSWLEILKSQLAYISRGYWIGQGAFAGVGILVFLLLGNLSREDVPYLFYASVLAASIGIVTVMELGRSQSCQMGELEESCYFNLGQLWGIKMVLSGSINVAILTGVIGGLSRKTDFGILALCLYILVPFVLSHGCYLLLLFWGRNMGKKWPQITAAVFMGLAAMIPGAFPGVYRQIYLPVWGGVFLIGVVLLALELHSLFKKLSVGGEKICWS</sequence>
<dbReference type="OrthoDB" id="2223278at2"/>
<gene>
    <name evidence="2" type="ORF">SAMN02745158_02158</name>
</gene>
<dbReference type="RefSeq" id="WP_072851535.1">
    <property type="nucleotide sequence ID" value="NZ_FQVI01000010.1"/>
</dbReference>
<feature type="transmembrane region" description="Helical" evidence="1">
    <location>
        <begin position="153"/>
        <end position="178"/>
    </location>
</feature>
<proteinExistence type="predicted"/>
<evidence type="ECO:0000313" key="2">
    <source>
        <dbReference type="EMBL" id="SHE98749.1"/>
    </source>
</evidence>
<name>A0A1M4XZ85_9CLOT</name>
<reference evidence="2 3" key="1">
    <citation type="submission" date="2016-11" db="EMBL/GenBank/DDBJ databases">
        <authorList>
            <person name="Jaros S."/>
            <person name="Januszkiewicz K."/>
            <person name="Wedrychowicz H."/>
        </authorList>
    </citation>
    <scope>NUCLEOTIDE SEQUENCE [LARGE SCALE GENOMIC DNA]</scope>
    <source>
        <strain evidence="2 3">DSM 17459</strain>
    </source>
</reference>
<feature type="transmembrane region" description="Helical" evidence="1">
    <location>
        <begin position="124"/>
        <end position="147"/>
    </location>
</feature>
<dbReference type="AlphaFoldDB" id="A0A1M4XZ85"/>
<evidence type="ECO:0000256" key="1">
    <source>
        <dbReference type="SAM" id="Phobius"/>
    </source>
</evidence>
<keyword evidence="1" id="KW-1133">Transmembrane helix</keyword>
<keyword evidence="1" id="KW-0812">Transmembrane</keyword>
<protein>
    <submittedName>
        <fullName evidence="2">Uncharacterized protein</fullName>
    </submittedName>
</protein>
<accession>A0A1M4XZ85</accession>
<evidence type="ECO:0000313" key="3">
    <source>
        <dbReference type="Proteomes" id="UP000184245"/>
    </source>
</evidence>
<dbReference type="Proteomes" id="UP000184245">
    <property type="component" value="Unassembled WGS sequence"/>
</dbReference>
<dbReference type="EMBL" id="FQVI01000010">
    <property type="protein sequence ID" value="SHE98749.1"/>
    <property type="molecule type" value="Genomic_DNA"/>
</dbReference>
<organism evidence="2 3">
    <name type="scientific">Lactonifactor longoviformis DSM 17459</name>
    <dbReference type="NCBI Taxonomy" id="1122155"/>
    <lineage>
        <taxon>Bacteria</taxon>
        <taxon>Bacillati</taxon>
        <taxon>Bacillota</taxon>
        <taxon>Clostridia</taxon>
        <taxon>Eubacteriales</taxon>
        <taxon>Clostridiaceae</taxon>
        <taxon>Lactonifactor</taxon>
    </lineage>
</organism>
<keyword evidence="3" id="KW-1185">Reference proteome</keyword>
<keyword evidence="1" id="KW-0472">Membrane</keyword>